<evidence type="ECO:0000256" key="1">
    <source>
        <dbReference type="SAM" id="MobiDB-lite"/>
    </source>
</evidence>
<dbReference type="InterPro" id="IPR036390">
    <property type="entry name" value="WH_DNA-bd_sf"/>
</dbReference>
<keyword evidence="5" id="KW-1185">Reference proteome</keyword>
<feature type="domain" description="HTH marR-type" evidence="2">
    <location>
        <begin position="123"/>
        <end position="180"/>
    </location>
</feature>
<name>A0A1M5FHG5_STRHI</name>
<organism evidence="4 5">
    <name type="scientific">Streptoalloteichus hindustanus</name>
    <dbReference type="NCBI Taxonomy" id="2017"/>
    <lineage>
        <taxon>Bacteria</taxon>
        <taxon>Bacillati</taxon>
        <taxon>Actinomycetota</taxon>
        <taxon>Actinomycetes</taxon>
        <taxon>Pseudonocardiales</taxon>
        <taxon>Pseudonocardiaceae</taxon>
        <taxon>Streptoalloteichus</taxon>
    </lineage>
</organism>
<evidence type="ECO:0000313" key="5">
    <source>
        <dbReference type="Proteomes" id="UP000184501"/>
    </source>
</evidence>
<dbReference type="SUPFAM" id="SSF46785">
    <property type="entry name" value="Winged helix' DNA-binding domain"/>
    <property type="match status" value="1"/>
</dbReference>
<dbReference type="PANTHER" id="PTHR10948">
    <property type="entry name" value="TRANSPOSASE"/>
    <property type="match status" value="1"/>
</dbReference>
<dbReference type="GO" id="GO:0004803">
    <property type="term" value="F:transposase activity"/>
    <property type="evidence" value="ECO:0007669"/>
    <property type="project" value="TreeGrafter"/>
</dbReference>
<dbReference type="STRING" id="2017.SAMN05444320_105443"/>
<evidence type="ECO:0000259" key="2">
    <source>
        <dbReference type="Pfam" id="PF12802"/>
    </source>
</evidence>
<dbReference type="AlphaFoldDB" id="A0A1M5FHG5"/>
<dbReference type="InterPro" id="IPR036388">
    <property type="entry name" value="WH-like_DNA-bd_sf"/>
</dbReference>
<accession>A0A1M5FHG5</accession>
<dbReference type="InterPro" id="IPR025246">
    <property type="entry name" value="IS30-like_HTH"/>
</dbReference>
<dbReference type="GO" id="GO:0032196">
    <property type="term" value="P:transposition"/>
    <property type="evidence" value="ECO:0007669"/>
    <property type="project" value="TreeGrafter"/>
</dbReference>
<dbReference type="InterPro" id="IPR051917">
    <property type="entry name" value="Transposase-Integrase"/>
</dbReference>
<sequence>MQWLRCVKLFGDDESQGARMPGERLSQQDRRLIAAGLRDGLTYAAIARRVGRPTSTITREVMRNGGPGGYRADQAHRASTRQVRQRRTSPLTPSPRRADLGGRDPRVVNGVAALSTDLFVQTGVPRMMARVLATLLTTDSGSLTSADLVRRLRVSPASVSKAVGYLENRELIRRERDPHRRAERYVVDEDVWFQAIMASARIDSQIAAACGQNARKLGVTTPAGARLENMSQFLQRVSDDLTRSAQHWRQVYAPRPPAEPDDDSTTT</sequence>
<dbReference type="Proteomes" id="UP000184501">
    <property type="component" value="Unassembled WGS sequence"/>
</dbReference>
<feature type="region of interest" description="Disordered" evidence="1">
    <location>
        <begin position="61"/>
        <end position="104"/>
    </location>
</feature>
<gene>
    <name evidence="4" type="ORF">SAMN05444320_105443</name>
</gene>
<feature type="domain" description="Transposase IS30-like HTH" evidence="3">
    <location>
        <begin position="23"/>
        <end position="64"/>
    </location>
</feature>
<dbReference type="Pfam" id="PF13936">
    <property type="entry name" value="HTH_38"/>
    <property type="match status" value="1"/>
</dbReference>
<dbReference type="GO" id="GO:0003700">
    <property type="term" value="F:DNA-binding transcription factor activity"/>
    <property type="evidence" value="ECO:0007669"/>
    <property type="project" value="InterPro"/>
</dbReference>
<evidence type="ECO:0000313" key="4">
    <source>
        <dbReference type="EMBL" id="SHF90945.1"/>
    </source>
</evidence>
<dbReference type="Gene3D" id="1.10.10.10">
    <property type="entry name" value="Winged helix-like DNA-binding domain superfamily/Winged helix DNA-binding domain"/>
    <property type="match status" value="1"/>
</dbReference>
<dbReference type="GO" id="GO:0005829">
    <property type="term" value="C:cytosol"/>
    <property type="evidence" value="ECO:0007669"/>
    <property type="project" value="TreeGrafter"/>
</dbReference>
<dbReference type="InterPro" id="IPR000835">
    <property type="entry name" value="HTH_MarR-typ"/>
</dbReference>
<dbReference type="Pfam" id="PF12802">
    <property type="entry name" value="MarR_2"/>
    <property type="match status" value="1"/>
</dbReference>
<proteinExistence type="predicted"/>
<evidence type="ECO:0000259" key="3">
    <source>
        <dbReference type="Pfam" id="PF13936"/>
    </source>
</evidence>
<dbReference type="EMBL" id="FQVN01000005">
    <property type="protein sequence ID" value="SHF90945.1"/>
    <property type="molecule type" value="Genomic_DNA"/>
</dbReference>
<protein>
    <submittedName>
        <fullName evidence="4">MarR family protein</fullName>
    </submittedName>
</protein>
<dbReference type="PANTHER" id="PTHR10948:SF23">
    <property type="entry name" value="TRANSPOSASE INSI FOR INSERTION SEQUENCE ELEMENT IS30A-RELATED"/>
    <property type="match status" value="1"/>
</dbReference>
<reference evidence="4 5" key="1">
    <citation type="submission" date="2016-11" db="EMBL/GenBank/DDBJ databases">
        <authorList>
            <person name="Jaros S."/>
            <person name="Januszkiewicz K."/>
            <person name="Wedrychowicz H."/>
        </authorList>
    </citation>
    <scope>NUCLEOTIDE SEQUENCE [LARGE SCALE GENOMIC DNA]</scope>
    <source>
        <strain evidence="4 5">DSM 44523</strain>
    </source>
</reference>